<dbReference type="PANTHER" id="PTHR30614:SF0">
    <property type="entry name" value="L-CYSTINE TRANSPORT SYSTEM PERMEASE PROTEIN TCYL"/>
    <property type="match status" value="1"/>
</dbReference>
<comment type="caution">
    <text evidence="10">The sequence shown here is derived from an EMBL/GenBank/DDBJ whole genome shotgun (WGS) entry which is preliminary data.</text>
</comment>
<evidence type="ECO:0000256" key="2">
    <source>
        <dbReference type="ARBA" id="ARBA00022448"/>
    </source>
</evidence>
<feature type="domain" description="ABC transmembrane type-1" evidence="9">
    <location>
        <begin position="19"/>
        <end position="207"/>
    </location>
</feature>
<keyword evidence="11" id="KW-1185">Reference proteome</keyword>
<evidence type="ECO:0000259" key="9">
    <source>
        <dbReference type="PROSITE" id="PS50928"/>
    </source>
</evidence>
<dbReference type="SUPFAM" id="SSF161098">
    <property type="entry name" value="MetI-like"/>
    <property type="match status" value="1"/>
</dbReference>
<evidence type="ECO:0000313" key="11">
    <source>
        <dbReference type="Proteomes" id="UP000215896"/>
    </source>
</evidence>
<dbReference type="Proteomes" id="UP000215896">
    <property type="component" value="Unassembled WGS sequence"/>
</dbReference>
<proteinExistence type="inferred from homology"/>
<dbReference type="PANTHER" id="PTHR30614">
    <property type="entry name" value="MEMBRANE COMPONENT OF AMINO ACID ABC TRANSPORTER"/>
    <property type="match status" value="1"/>
</dbReference>
<feature type="transmembrane region" description="Helical" evidence="8">
    <location>
        <begin position="185"/>
        <end position="207"/>
    </location>
</feature>
<dbReference type="InterPro" id="IPR043429">
    <property type="entry name" value="ArtM/GltK/GlnP/TcyL/YhdX-like"/>
</dbReference>
<dbReference type="InterPro" id="IPR000515">
    <property type="entry name" value="MetI-like"/>
</dbReference>
<dbReference type="NCBIfam" id="TIGR03003">
    <property type="entry name" value="ectoine_ehuD"/>
    <property type="match status" value="1"/>
</dbReference>
<keyword evidence="6 8" id="KW-1133">Transmembrane helix</keyword>
<dbReference type="GO" id="GO:0043190">
    <property type="term" value="C:ATP-binding cassette (ABC) transporter complex"/>
    <property type="evidence" value="ECO:0007669"/>
    <property type="project" value="InterPro"/>
</dbReference>
<feature type="transmembrane region" description="Helical" evidence="8">
    <location>
        <begin position="25"/>
        <end position="43"/>
    </location>
</feature>
<feature type="transmembrane region" description="Helical" evidence="8">
    <location>
        <begin position="55"/>
        <end position="78"/>
    </location>
</feature>
<comment type="subcellular location">
    <subcellularLocation>
        <location evidence="1 8">Cell membrane</location>
        <topology evidence="1 8">Multi-pass membrane protein</topology>
    </subcellularLocation>
</comment>
<dbReference type="GO" id="GO:0022857">
    <property type="term" value="F:transmembrane transporter activity"/>
    <property type="evidence" value="ECO:0007669"/>
    <property type="project" value="InterPro"/>
</dbReference>
<evidence type="ECO:0000256" key="5">
    <source>
        <dbReference type="ARBA" id="ARBA00022970"/>
    </source>
</evidence>
<evidence type="ECO:0000256" key="7">
    <source>
        <dbReference type="ARBA" id="ARBA00023136"/>
    </source>
</evidence>
<organism evidence="10 11">
    <name type="scientific">Enemella evansiae</name>
    <dbReference type="NCBI Taxonomy" id="2016499"/>
    <lineage>
        <taxon>Bacteria</taxon>
        <taxon>Bacillati</taxon>
        <taxon>Actinomycetota</taxon>
        <taxon>Actinomycetes</taxon>
        <taxon>Propionibacteriales</taxon>
        <taxon>Propionibacteriaceae</taxon>
        <taxon>Enemella</taxon>
    </lineage>
</organism>
<accession>A0A255FYG2</accession>
<dbReference type="RefSeq" id="WP_094355874.1">
    <property type="nucleotide sequence ID" value="NZ_NMVK01000004.1"/>
</dbReference>
<dbReference type="CDD" id="cd06261">
    <property type="entry name" value="TM_PBP2"/>
    <property type="match status" value="1"/>
</dbReference>
<dbReference type="PROSITE" id="PS50928">
    <property type="entry name" value="ABC_TM1"/>
    <property type="match status" value="1"/>
</dbReference>
<dbReference type="OrthoDB" id="9814902at2"/>
<dbReference type="NCBIfam" id="TIGR01726">
    <property type="entry name" value="HEQRo_perm_3TM"/>
    <property type="match status" value="1"/>
</dbReference>
<reference evidence="10 11" key="1">
    <citation type="submission" date="2017-07" db="EMBL/GenBank/DDBJ databases">
        <title>Draft whole genome sequences of clinical Proprionibacteriaceae strains.</title>
        <authorList>
            <person name="Bernier A.-M."/>
            <person name="Bernard K."/>
            <person name="Domingo M.-C."/>
        </authorList>
    </citation>
    <scope>NUCLEOTIDE SEQUENCE [LARGE SCALE GENOMIC DNA]</scope>
    <source>
        <strain evidence="10 11">NML 030167</strain>
    </source>
</reference>
<dbReference type="Gene3D" id="1.10.3720.10">
    <property type="entry name" value="MetI-like"/>
    <property type="match status" value="1"/>
</dbReference>
<evidence type="ECO:0000256" key="8">
    <source>
        <dbReference type="RuleBase" id="RU363032"/>
    </source>
</evidence>
<comment type="similarity">
    <text evidence="8">Belongs to the binding-protein-dependent transport system permease family.</text>
</comment>
<dbReference type="InterPro" id="IPR014341">
    <property type="entry name" value="Ectoine_EhuD"/>
</dbReference>
<keyword evidence="7 8" id="KW-0472">Membrane</keyword>
<evidence type="ECO:0000256" key="3">
    <source>
        <dbReference type="ARBA" id="ARBA00022475"/>
    </source>
</evidence>
<evidence type="ECO:0000256" key="6">
    <source>
        <dbReference type="ARBA" id="ARBA00022989"/>
    </source>
</evidence>
<evidence type="ECO:0000256" key="4">
    <source>
        <dbReference type="ARBA" id="ARBA00022692"/>
    </source>
</evidence>
<dbReference type="Pfam" id="PF00528">
    <property type="entry name" value="BPD_transp_1"/>
    <property type="match status" value="1"/>
</dbReference>
<name>A0A255FYG2_9ACTN</name>
<evidence type="ECO:0000256" key="1">
    <source>
        <dbReference type="ARBA" id="ARBA00004651"/>
    </source>
</evidence>
<dbReference type="InterPro" id="IPR035906">
    <property type="entry name" value="MetI-like_sf"/>
</dbReference>
<dbReference type="EMBL" id="NMVO01000018">
    <property type="protein sequence ID" value="OYO08728.1"/>
    <property type="molecule type" value="Genomic_DNA"/>
</dbReference>
<dbReference type="AlphaFoldDB" id="A0A255FYG2"/>
<keyword evidence="3" id="KW-1003">Cell membrane</keyword>
<evidence type="ECO:0000313" key="10">
    <source>
        <dbReference type="EMBL" id="OYO08728.1"/>
    </source>
</evidence>
<dbReference type="InterPro" id="IPR010065">
    <property type="entry name" value="AA_ABC_transptr_permease_3TM"/>
</dbReference>
<protein>
    <submittedName>
        <fullName evidence="10">Ectoine/hydroxyectoine ABC transporter permease subunit EhuD</fullName>
    </submittedName>
</protein>
<sequence length="216" mass="23507">MTWDNAFAIQILPALLRGLLTTVEITLLGFAISAVVGLGLAIVRRAGIPVVSRLATFLVLFVRGTPLLVQAYCAYFILPNFGLTFPAFETGVVVIGINYSAYLAEVYRAGIEAVPRGQWEAATALNLPTTRTWRRIVLPQAFRIVLPMMGNYLIAMFKDSAVLSAITVVDLMATAQAIGSSNFRYLEPLTLAGLLFLLVSYPSSLLVSRLEARHAD</sequence>
<gene>
    <name evidence="10" type="primary">ehuD</name>
    <name evidence="10" type="ORF">CGZ94_19655</name>
</gene>
<dbReference type="GO" id="GO:0006865">
    <property type="term" value="P:amino acid transport"/>
    <property type="evidence" value="ECO:0007669"/>
    <property type="project" value="UniProtKB-KW"/>
</dbReference>
<keyword evidence="5" id="KW-0029">Amino-acid transport</keyword>
<feature type="transmembrane region" description="Helical" evidence="8">
    <location>
        <begin position="161"/>
        <end position="179"/>
    </location>
</feature>
<keyword evidence="2 8" id="KW-0813">Transport</keyword>
<keyword evidence="4 8" id="KW-0812">Transmembrane</keyword>